<sequence length="203" mass="23084">MAHTHMLETQAPALYDLTLSESSSNSTKRKREDTIRIALVDVDESEFETFMRFVYVGTLPELDSIEAATSILLLSNRFGCTDLKLFCESTLVDKFLGPATAATLLLLAEGHSCALLKEAFMDLYTSNPKEVSNGKDWHLVEESSKFIKELLTYAMIDRHERSEEDSVTSLRKWLEDENLDVDGTRETLVKRKAEAISRREKNR</sequence>
<dbReference type="PROSITE" id="PS50097">
    <property type="entry name" value="BTB"/>
    <property type="match status" value="1"/>
</dbReference>
<dbReference type="EMBL" id="CAACVS010000531">
    <property type="protein sequence ID" value="VEU43245.1"/>
    <property type="molecule type" value="Genomic_DNA"/>
</dbReference>
<reference evidence="2 3" key="1">
    <citation type="submission" date="2019-01" db="EMBL/GenBank/DDBJ databases">
        <authorList>
            <person name="Ferrante I. M."/>
        </authorList>
    </citation>
    <scope>NUCLEOTIDE SEQUENCE [LARGE SCALE GENOMIC DNA]</scope>
    <source>
        <strain evidence="2 3">B856</strain>
    </source>
</reference>
<dbReference type="Pfam" id="PF00651">
    <property type="entry name" value="BTB"/>
    <property type="match status" value="1"/>
</dbReference>
<dbReference type="InterPro" id="IPR000210">
    <property type="entry name" value="BTB/POZ_dom"/>
</dbReference>
<dbReference type="OrthoDB" id="673902at2759"/>
<dbReference type="InterPro" id="IPR011333">
    <property type="entry name" value="SKP1/BTB/POZ_sf"/>
</dbReference>
<dbReference type="SUPFAM" id="SSF54695">
    <property type="entry name" value="POZ domain"/>
    <property type="match status" value="1"/>
</dbReference>
<accession>A0A448ZMI7</accession>
<protein>
    <recommendedName>
        <fullName evidence="1">BTB domain-containing protein</fullName>
    </recommendedName>
</protein>
<evidence type="ECO:0000313" key="3">
    <source>
        <dbReference type="Proteomes" id="UP000291116"/>
    </source>
</evidence>
<dbReference type="Proteomes" id="UP000291116">
    <property type="component" value="Unassembled WGS sequence"/>
</dbReference>
<feature type="domain" description="BTB" evidence="1">
    <location>
        <begin position="1"/>
        <end position="63"/>
    </location>
</feature>
<dbReference type="Gene3D" id="3.30.710.10">
    <property type="entry name" value="Potassium Channel Kv1.1, Chain A"/>
    <property type="match status" value="1"/>
</dbReference>
<dbReference type="AlphaFoldDB" id="A0A448ZMI7"/>
<name>A0A448ZMI7_9STRA</name>
<dbReference type="PANTHER" id="PTHR24413">
    <property type="entry name" value="SPECKLE-TYPE POZ PROTEIN"/>
    <property type="match status" value="1"/>
</dbReference>
<dbReference type="Gene3D" id="1.25.40.420">
    <property type="match status" value="1"/>
</dbReference>
<evidence type="ECO:0000313" key="2">
    <source>
        <dbReference type="EMBL" id="VEU43245.1"/>
    </source>
</evidence>
<organism evidence="2 3">
    <name type="scientific">Pseudo-nitzschia multistriata</name>
    <dbReference type="NCBI Taxonomy" id="183589"/>
    <lineage>
        <taxon>Eukaryota</taxon>
        <taxon>Sar</taxon>
        <taxon>Stramenopiles</taxon>
        <taxon>Ochrophyta</taxon>
        <taxon>Bacillariophyta</taxon>
        <taxon>Bacillariophyceae</taxon>
        <taxon>Bacillariophycidae</taxon>
        <taxon>Bacillariales</taxon>
        <taxon>Bacillariaceae</taxon>
        <taxon>Pseudo-nitzschia</taxon>
    </lineage>
</organism>
<proteinExistence type="predicted"/>
<keyword evidence="3" id="KW-1185">Reference proteome</keyword>
<evidence type="ECO:0000259" key="1">
    <source>
        <dbReference type="PROSITE" id="PS50097"/>
    </source>
</evidence>
<gene>
    <name evidence="2" type="ORF">PSNMU_V1.4_AUG-EV-PASAV3_0102940</name>
</gene>